<keyword evidence="2" id="KW-1185">Reference proteome</keyword>
<name>A0ABT6ZLW3_9ACTN</name>
<dbReference type="Proteomes" id="UP001431693">
    <property type="component" value="Unassembled WGS sequence"/>
</dbReference>
<evidence type="ECO:0000313" key="1">
    <source>
        <dbReference type="EMBL" id="MDJ1130042.1"/>
    </source>
</evidence>
<protein>
    <recommendedName>
        <fullName evidence="3">MOSC domain-containing protein</fullName>
    </recommendedName>
</protein>
<accession>A0ABT6ZLW3</accession>
<sequence length="90" mass="9409">MARVFVSDVRTVDFEGRPAVQALATVVSGEVRVGDRIEGQIARVVGLAQTCRTCSFGESLQEGDRGAITFACAGSHDVEPGTTIGIVPSE</sequence>
<dbReference type="InterPro" id="IPR009000">
    <property type="entry name" value="Transl_B-barrel_sf"/>
</dbReference>
<organism evidence="1 2">
    <name type="scientific">Kribbibacterium absianum</name>
    <dbReference type="NCBI Taxonomy" id="3044210"/>
    <lineage>
        <taxon>Bacteria</taxon>
        <taxon>Bacillati</taxon>
        <taxon>Actinomycetota</taxon>
        <taxon>Coriobacteriia</taxon>
        <taxon>Coriobacteriales</taxon>
        <taxon>Kribbibacteriaceae</taxon>
        <taxon>Kribbibacterium</taxon>
    </lineage>
</organism>
<proteinExistence type="predicted"/>
<comment type="caution">
    <text evidence="1">The sequence shown here is derived from an EMBL/GenBank/DDBJ whole genome shotgun (WGS) entry which is preliminary data.</text>
</comment>
<evidence type="ECO:0008006" key="3">
    <source>
        <dbReference type="Google" id="ProtNLM"/>
    </source>
</evidence>
<dbReference type="SUPFAM" id="SSF50447">
    <property type="entry name" value="Translation proteins"/>
    <property type="match status" value="1"/>
</dbReference>
<reference evidence="1" key="1">
    <citation type="submission" date="2023-05" db="EMBL/GenBank/DDBJ databases">
        <title>[olsenella] sp. nov., isolated from a pig farm feces dump.</title>
        <authorList>
            <person name="Chang Y.-H."/>
        </authorList>
    </citation>
    <scope>NUCLEOTIDE SEQUENCE</scope>
    <source>
        <strain evidence="1">YH-ols2217</strain>
    </source>
</reference>
<dbReference type="RefSeq" id="WP_283713192.1">
    <property type="nucleotide sequence ID" value="NZ_JASJEW010000003.1"/>
</dbReference>
<dbReference type="EMBL" id="JASJEX010000004">
    <property type="protein sequence ID" value="MDJ1130042.1"/>
    <property type="molecule type" value="Genomic_DNA"/>
</dbReference>
<gene>
    <name evidence="1" type="ORF">QJ043_08120</name>
</gene>
<evidence type="ECO:0000313" key="2">
    <source>
        <dbReference type="Proteomes" id="UP001431693"/>
    </source>
</evidence>